<name>A0A1M4W8W1_9GAMM</name>
<dbReference type="CDD" id="cd01298">
    <property type="entry name" value="ATZ_TRZ_like"/>
    <property type="match status" value="1"/>
</dbReference>
<dbReference type="PANTHER" id="PTHR43794:SF11">
    <property type="entry name" value="AMIDOHYDROLASE-RELATED DOMAIN-CONTAINING PROTEIN"/>
    <property type="match status" value="1"/>
</dbReference>
<sequence length="462" mass="50131">MPAECSTAKVYRFANSRQATSMPQVIDKLIRARWIIPVVPAQKVYRNCALAIDDGRIVALVPAAEAAARFAPREEVHLDQHALIPGLINTHNHAAMTLLRGIADDRPLMEWLEQHIWPTEKKWVSPEFATDGSRLAAAEMLRSGTTTFSDQYFFPEATAQVARESGMRAQIAFPVIDFPTPWSRNGDEALQKGLALRDDYRAHERVEVVFAPHAPYTVGDATLEKIAVYAAEAQVPVQMHLHETSGEVERALAESGERPTERLQRLGLLGPQTLCVHMTEVNERDIELLQQSGAHVAHCPKSNLKLASGFCPAARLLDAGVNVSLGTDGAASNNSLDLFAEANTAALLAKAISGNAAALPAHQTLAMATINGARALGIDEITGSLEVGKSADLTAVDLGGLEQQPLHDPISQLIYTGGGHNVSDVWVAGRQLLKSRKLQTLNEAEVIQRAQHWRARIAGHSE</sequence>
<dbReference type="GO" id="GO:0050270">
    <property type="term" value="F:S-adenosylhomocysteine deaminase activity"/>
    <property type="evidence" value="ECO:0007669"/>
    <property type="project" value="UniProtKB-UniRule"/>
</dbReference>
<dbReference type="FunFam" id="3.20.20.140:FF:000014">
    <property type="entry name" value="5-methylthioadenosine/S-adenosylhomocysteine deaminase"/>
    <property type="match status" value="1"/>
</dbReference>
<gene>
    <name evidence="5" type="primary">mtaD</name>
    <name evidence="7" type="ORF">SAMN04487965_0631</name>
</gene>
<feature type="binding site" evidence="5">
    <location>
        <position position="328"/>
    </location>
    <ligand>
        <name>Zn(2+)</name>
        <dbReference type="ChEBI" id="CHEBI:29105"/>
    </ligand>
</feature>
<dbReference type="InterPro" id="IPR050287">
    <property type="entry name" value="MTA/SAH_deaminase"/>
</dbReference>
<dbReference type="Gene3D" id="2.30.40.10">
    <property type="entry name" value="Urease, subunit C, domain 1"/>
    <property type="match status" value="1"/>
</dbReference>
<dbReference type="GO" id="GO:0090614">
    <property type="term" value="F:5'-methylthioadenosine deaminase activity"/>
    <property type="evidence" value="ECO:0007669"/>
    <property type="project" value="UniProtKB-UniRule"/>
</dbReference>
<comment type="similarity">
    <text evidence="5">Belongs to the metallo-dependent hydrolases superfamily. MTA/SAH deaminase family.</text>
</comment>
<evidence type="ECO:0000313" key="7">
    <source>
        <dbReference type="EMBL" id="SHE77595.1"/>
    </source>
</evidence>
<comment type="caution">
    <text evidence="5">Lacks conserved residue(s) required for the propagation of feature annotation.</text>
</comment>
<organism evidence="7 8">
    <name type="scientific">Microbulbifer donghaiensis</name>
    <dbReference type="NCBI Taxonomy" id="494016"/>
    <lineage>
        <taxon>Bacteria</taxon>
        <taxon>Pseudomonadati</taxon>
        <taxon>Pseudomonadota</taxon>
        <taxon>Gammaproteobacteria</taxon>
        <taxon>Cellvibrionales</taxon>
        <taxon>Microbulbiferaceae</taxon>
        <taxon>Microbulbifer</taxon>
    </lineage>
</organism>
<dbReference type="InterPro" id="IPR006680">
    <property type="entry name" value="Amidohydro-rel"/>
</dbReference>
<accession>A0A1M4W8W1</accession>
<dbReference type="Gene3D" id="3.20.20.140">
    <property type="entry name" value="Metal-dependent hydrolases"/>
    <property type="match status" value="1"/>
</dbReference>
<protein>
    <recommendedName>
        <fullName evidence="5">5-methylthioadenosine/S-adenosylhomocysteine deaminase</fullName>
        <shortName evidence="5">MTA/SAH deaminase</shortName>
        <ecNumber evidence="5">3.5.4.28</ecNumber>
        <ecNumber evidence="5">3.5.4.31</ecNumber>
    </recommendedName>
</protein>
<dbReference type="Pfam" id="PF01979">
    <property type="entry name" value="Amidohydro_1"/>
    <property type="match status" value="1"/>
</dbReference>
<evidence type="ECO:0000256" key="4">
    <source>
        <dbReference type="ARBA" id="ARBA00022833"/>
    </source>
</evidence>
<comment type="catalytic activity">
    <reaction evidence="5">
        <text>S-adenosyl-L-homocysteine + H2O + H(+) = S-inosyl-L-homocysteine + NH4(+)</text>
        <dbReference type="Rhea" id="RHEA:20716"/>
        <dbReference type="ChEBI" id="CHEBI:15377"/>
        <dbReference type="ChEBI" id="CHEBI:15378"/>
        <dbReference type="ChEBI" id="CHEBI:28938"/>
        <dbReference type="ChEBI" id="CHEBI:57856"/>
        <dbReference type="ChEBI" id="CHEBI:57985"/>
        <dbReference type="EC" id="3.5.4.28"/>
    </reaction>
</comment>
<dbReference type="InterPro" id="IPR023512">
    <property type="entry name" value="Deaminase_MtaD/DadD"/>
</dbReference>
<dbReference type="InterPro" id="IPR032466">
    <property type="entry name" value="Metal_Hydrolase"/>
</dbReference>
<dbReference type="NCBIfam" id="NF006549">
    <property type="entry name" value="PRK09045.1"/>
    <property type="match status" value="1"/>
</dbReference>
<comment type="cofactor">
    <cofactor evidence="5">
        <name>Zn(2+)</name>
        <dbReference type="ChEBI" id="CHEBI:29105"/>
    </cofactor>
    <text evidence="5">Binds 1 zinc ion per subunit.</text>
</comment>
<evidence type="ECO:0000256" key="2">
    <source>
        <dbReference type="ARBA" id="ARBA00022723"/>
    </source>
</evidence>
<comment type="function">
    <text evidence="5">Catalyzes the deamination of 5-methylthioadenosine and S-adenosyl-L-homocysteine into 5-methylthioinosine and S-inosyl-L-homocysteine, respectively. Is also able to deaminate adenosine.</text>
</comment>
<feature type="domain" description="Amidohydrolase-related" evidence="6">
    <location>
        <begin position="83"/>
        <end position="431"/>
    </location>
</feature>
<dbReference type="STRING" id="494016.SAMN04487965_0631"/>
<feature type="binding site" evidence="5">
    <location>
        <position position="91"/>
    </location>
    <ligand>
        <name>Zn(2+)</name>
        <dbReference type="ChEBI" id="CHEBI:29105"/>
    </ligand>
</feature>
<reference evidence="8" key="1">
    <citation type="submission" date="2016-11" db="EMBL/GenBank/DDBJ databases">
        <authorList>
            <person name="Varghese N."/>
            <person name="Submissions S."/>
        </authorList>
    </citation>
    <scope>NUCLEOTIDE SEQUENCE [LARGE SCALE GENOMIC DNA]</scope>
    <source>
        <strain evidence="8">CGMCC 1.7063</strain>
    </source>
</reference>
<evidence type="ECO:0000313" key="8">
    <source>
        <dbReference type="Proteomes" id="UP000184170"/>
    </source>
</evidence>
<evidence type="ECO:0000256" key="3">
    <source>
        <dbReference type="ARBA" id="ARBA00022801"/>
    </source>
</evidence>
<feature type="binding site" evidence="5">
    <location>
        <position position="240"/>
    </location>
    <ligand>
        <name>Zn(2+)</name>
        <dbReference type="ChEBI" id="CHEBI:29105"/>
    </ligand>
</feature>
<comment type="similarity">
    <text evidence="1">Belongs to the metallo-dependent hydrolases superfamily. ATZ/TRZ family.</text>
</comment>
<keyword evidence="3 5" id="KW-0378">Hydrolase</keyword>
<proteinExistence type="inferred from homology"/>
<comment type="catalytic activity">
    <reaction evidence="5">
        <text>S-methyl-5'-thioadenosine + H2O + H(+) = S-methyl-5'-thioinosine + NH4(+)</text>
        <dbReference type="Rhea" id="RHEA:25025"/>
        <dbReference type="ChEBI" id="CHEBI:15377"/>
        <dbReference type="ChEBI" id="CHEBI:15378"/>
        <dbReference type="ChEBI" id="CHEBI:17509"/>
        <dbReference type="ChEBI" id="CHEBI:28938"/>
        <dbReference type="ChEBI" id="CHEBI:48595"/>
        <dbReference type="EC" id="3.5.4.31"/>
    </reaction>
</comment>
<dbReference type="SUPFAM" id="SSF51338">
    <property type="entry name" value="Composite domain of metallo-dependent hydrolases"/>
    <property type="match status" value="1"/>
</dbReference>
<dbReference type="SUPFAM" id="SSF51556">
    <property type="entry name" value="Metallo-dependent hydrolases"/>
    <property type="match status" value="1"/>
</dbReference>
<dbReference type="PANTHER" id="PTHR43794">
    <property type="entry name" value="AMINOHYDROLASE SSNA-RELATED"/>
    <property type="match status" value="1"/>
</dbReference>
<dbReference type="InterPro" id="IPR011059">
    <property type="entry name" value="Metal-dep_hydrolase_composite"/>
</dbReference>
<dbReference type="AlphaFoldDB" id="A0A1M4W8W1"/>
<keyword evidence="4 5" id="KW-0862">Zinc</keyword>
<feature type="binding site" evidence="5">
    <location>
        <position position="243"/>
    </location>
    <ligand>
        <name>substrate</name>
    </ligand>
</feature>
<evidence type="ECO:0000256" key="5">
    <source>
        <dbReference type="HAMAP-Rule" id="MF_01281"/>
    </source>
</evidence>
<dbReference type="HAMAP" id="MF_01281">
    <property type="entry name" value="MTA_SAH_deamin"/>
    <property type="match status" value="1"/>
</dbReference>
<feature type="binding site" evidence="5">
    <location>
        <position position="120"/>
    </location>
    <ligand>
        <name>substrate</name>
    </ligand>
</feature>
<dbReference type="Proteomes" id="UP000184170">
    <property type="component" value="Unassembled WGS sequence"/>
</dbReference>
<dbReference type="GO" id="GO:0046872">
    <property type="term" value="F:metal ion binding"/>
    <property type="evidence" value="ECO:0007669"/>
    <property type="project" value="UniProtKB-KW"/>
</dbReference>
<keyword evidence="2 5" id="KW-0479">Metal-binding</keyword>
<feature type="binding site" evidence="5">
    <location>
        <position position="328"/>
    </location>
    <ligand>
        <name>substrate</name>
    </ligand>
</feature>
<dbReference type="EC" id="3.5.4.31" evidence="5"/>
<dbReference type="EC" id="3.5.4.28" evidence="5"/>
<keyword evidence="8" id="KW-1185">Reference proteome</keyword>
<feature type="binding site" evidence="5">
    <location>
        <position position="213"/>
    </location>
    <ligand>
        <name>substrate</name>
    </ligand>
</feature>
<feature type="binding site" evidence="5">
    <location>
        <position position="93"/>
    </location>
    <ligand>
        <name>Zn(2+)</name>
        <dbReference type="ChEBI" id="CHEBI:29105"/>
    </ligand>
</feature>
<evidence type="ECO:0000259" key="6">
    <source>
        <dbReference type="Pfam" id="PF01979"/>
    </source>
</evidence>
<dbReference type="EMBL" id="FQVA01000001">
    <property type="protein sequence ID" value="SHE77595.1"/>
    <property type="molecule type" value="Genomic_DNA"/>
</dbReference>
<evidence type="ECO:0000256" key="1">
    <source>
        <dbReference type="ARBA" id="ARBA00006745"/>
    </source>
</evidence>